<keyword evidence="2" id="KW-1185">Reference proteome</keyword>
<dbReference type="EMBL" id="CAIF01000171">
    <property type="protein sequence ID" value="CCH44958.1"/>
    <property type="molecule type" value="Genomic_DNA"/>
</dbReference>
<dbReference type="InParanoid" id="K0KUX1"/>
<reference evidence="1 2" key="1">
    <citation type="journal article" date="2012" name="Eukaryot. Cell">
        <title>Draft genome sequence of Wickerhamomyces ciferrii NRRL Y-1031 F-60-10.</title>
        <authorList>
            <person name="Schneider J."/>
            <person name="Andrea H."/>
            <person name="Blom J."/>
            <person name="Jaenicke S."/>
            <person name="Ruckert C."/>
            <person name="Schorsch C."/>
            <person name="Szczepanowski R."/>
            <person name="Farwick M."/>
            <person name="Goesmann A."/>
            <person name="Puhler A."/>
            <person name="Schaffer S."/>
            <person name="Tauch A."/>
            <person name="Kohler T."/>
            <person name="Brinkrolf K."/>
        </authorList>
    </citation>
    <scope>NUCLEOTIDE SEQUENCE [LARGE SCALE GENOMIC DNA]</scope>
    <source>
        <strain evidence="2">ATCC 14091 / BCRC 22168 / CBS 111 / JCM 3599 / NBRC 0793 / NRRL Y-1031 F-60-10</strain>
    </source>
</reference>
<dbReference type="HOGENOM" id="CLU_604390_0_0_1"/>
<sequence length="453" mass="53494">MVRFKPSPSLLNTLLGIPSRKSLFDIAPEISQVIKTYKKHKPRSIINKDELLSMKAFVETFYYNTERQEEYPHNIKSSRYRDLEGFKMLLSTTSPTIDPATDIEFIHELLDDLIGSEKVNYLLKNKDSGIQKLLNPSSKASVKNKHLKSIIIKDANEIDDKTIFKTCDKELEKLWNNFQSIDDSKRKFEKLNLLFDKYHRELQNQNFLLLDWEDIKENIRNDITDIKAQNLENMNLKLSPNLKTISNLVYKKIFKSKEYNIENHLTKIYEFVAKIHNFDNHYKKKPDEIEIETQVNHIITNKSKGSITKNIKVLDIILYSVKTFSSLIVENKRGRLSKEETRIYNKYKSTRELMGFMNQLTGYMIRQKTLYGMITNLRESIFFRIDCENSEVIKRTIENQELEFMGISISYKIIKNTDRDLTLKMFIFYAVTKFKEGNKDCILTDEFIKKMQI</sequence>
<protein>
    <submittedName>
        <fullName evidence="1">Uncharacterized protein</fullName>
    </submittedName>
</protein>
<dbReference type="AlphaFoldDB" id="K0KUX1"/>
<comment type="caution">
    <text evidence="1">The sequence shown here is derived from an EMBL/GenBank/DDBJ whole genome shotgun (WGS) entry which is preliminary data.</text>
</comment>
<proteinExistence type="predicted"/>
<gene>
    <name evidence="1" type="ORF">BN7_4531</name>
</gene>
<evidence type="ECO:0000313" key="1">
    <source>
        <dbReference type="EMBL" id="CCH44958.1"/>
    </source>
</evidence>
<name>K0KUX1_WICCF</name>
<accession>K0KUX1</accession>
<evidence type="ECO:0000313" key="2">
    <source>
        <dbReference type="Proteomes" id="UP000009328"/>
    </source>
</evidence>
<dbReference type="Proteomes" id="UP000009328">
    <property type="component" value="Unassembled WGS sequence"/>
</dbReference>
<organism evidence="1 2">
    <name type="scientific">Wickerhamomyces ciferrii (strain ATCC 14091 / BCRC 22168 / CBS 111 / JCM 3599 / NBRC 0793 / NRRL Y-1031 F-60-10)</name>
    <name type="common">Yeast</name>
    <name type="synonym">Pichia ciferrii</name>
    <dbReference type="NCBI Taxonomy" id="1206466"/>
    <lineage>
        <taxon>Eukaryota</taxon>
        <taxon>Fungi</taxon>
        <taxon>Dikarya</taxon>
        <taxon>Ascomycota</taxon>
        <taxon>Saccharomycotina</taxon>
        <taxon>Saccharomycetes</taxon>
        <taxon>Phaffomycetales</taxon>
        <taxon>Wickerhamomycetaceae</taxon>
        <taxon>Wickerhamomyces</taxon>
    </lineage>
</organism>